<reference evidence="1 2" key="1">
    <citation type="journal article" date="2020" name="Mol. Plant">
        <title>The Chromosome-Based Rubber Tree Genome Provides New Insights into Spurge Genome Evolution and Rubber Biosynthesis.</title>
        <authorList>
            <person name="Liu J."/>
            <person name="Shi C."/>
            <person name="Shi C.C."/>
            <person name="Li W."/>
            <person name="Zhang Q.J."/>
            <person name="Zhang Y."/>
            <person name="Li K."/>
            <person name="Lu H.F."/>
            <person name="Shi C."/>
            <person name="Zhu S.T."/>
            <person name="Xiao Z.Y."/>
            <person name="Nan H."/>
            <person name="Yue Y."/>
            <person name="Zhu X.G."/>
            <person name="Wu Y."/>
            <person name="Hong X.N."/>
            <person name="Fan G.Y."/>
            <person name="Tong Y."/>
            <person name="Zhang D."/>
            <person name="Mao C.L."/>
            <person name="Liu Y.L."/>
            <person name="Hao S.J."/>
            <person name="Liu W.Q."/>
            <person name="Lv M.Q."/>
            <person name="Zhang H.B."/>
            <person name="Liu Y."/>
            <person name="Hu-Tang G.R."/>
            <person name="Wang J.P."/>
            <person name="Wang J.H."/>
            <person name="Sun Y.H."/>
            <person name="Ni S.B."/>
            <person name="Chen W.B."/>
            <person name="Zhang X.C."/>
            <person name="Jiao Y.N."/>
            <person name="Eichler E.E."/>
            <person name="Li G.H."/>
            <person name="Liu X."/>
            <person name="Gao L.Z."/>
        </authorList>
    </citation>
    <scope>NUCLEOTIDE SEQUENCE [LARGE SCALE GENOMIC DNA]</scope>
    <source>
        <strain evidence="2">cv. GT1</strain>
        <tissue evidence="1">Leaf</tissue>
    </source>
</reference>
<dbReference type="InterPro" id="IPR004304">
    <property type="entry name" value="FmdA_AmdA"/>
</dbReference>
<keyword evidence="2" id="KW-1185">Reference proteome</keyword>
<dbReference type="GO" id="GO:0016811">
    <property type="term" value="F:hydrolase activity, acting on carbon-nitrogen (but not peptide) bonds, in linear amides"/>
    <property type="evidence" value="ECO:0007669"/>
    <property type="project" value="InterPro"/>
</dbReference>
<organism evidence="1 2">
    <name type="scientific">Hevea brasiliensis</name>
    <name type="common">Para rubber tree</name>
    <name type="synonym">Siphonia brasiliensis</name>
    <dbReference type="NCBI Taxonomy" id="3981"/>
    <lineage>
        <taxon>Eukaryota</taxon>
        <taxon>Viridiplantae</taxon>
        <taxon>Streptophyta</taxon>
        <taxon>Embryophyta</taxon>
        <taxon>Tracheophyta</taxon>
        <taxon>Spermatophyta</taxon>
        <taxon>Magnoliopsida</taxon>
        <taxon>eudicotyledons</taxon>
        <taxon>Gunneridae</taxon>
        <taxon>Pentapetalae</taxon>
        <taxon>rosids</taxon>
        <taxon>fabids</taxon>
        <taxon>Malpighiales</taxon>
        <taxon>Euphorbiaceae</taxon>
        <taxon>Crotonoideae</taxon>
        <taxon>Micrandreae</taxon>
        <taxon>Hevea</taxon>
    </lineage>
</organism>
<dbReference type="PANTHER" id="PTHR31891:SF1">
    <property type="entry name" value="FORMAMIDASE C869.04-RELATED"/>
    <property type="match status" value="1"/>
</dbReference>
<gene>
    <name evidence="1" type="ORF">GH714_015561</name>
</gene>
<evidence type="ECO:0000313" key="2">
    <source>
        <dbReference type="Proteomes" id="UP000467840"/>
    </source>
</evidence>
<comment type="caution">
    <text evidence="1">The sequence shown here is derived from an EMBL/GenBank/DDBJ whole genome shotgun (WGS) entry which is preliminary data.</text>
</comment>
<dbReference type="PANTHER" id="PTHR31891">
    <property type="entry name" value="FORMAMIDASE C869.04-RELATED"/>
    <property type="match status" value="1"/>
</dbReference>
<protein>
    <submittedName>
        <fullName evidence="1">Uncharacterized protein</fullName>
    </submittedName>
</protein>
<evidence type="ECO:0000313" key="1">
    <source>
        <dbReference type="EMBL" id="KAF2294691.1"/>
    </source>
</evidence>
<proteinExistence type="predicted"/>
<accession>A0A6A6L056</accession>
<dbReference type="Proteomes" id="UP000467840">
    <property type="component" value="Chromosome 7"/>
</dbReference>
<dbReference type="AlphaFoldDB" id="A0A6A6L056"/>
<dbReference type="Pfam" id="PF03069">
    <property type="entry name" value="FmdA_AmdA"/>
    <property type="match status" value="1"/>
</dbReference>
<dbReference type="EMBL" id="JAAGAX010000013">
    <property type="protein sequence ID" value="KAF2294691.1"/>
    <property type="molecule type" value="Genomic_DNA"/>
</dbReference>
<sequence length="76" mass="8115">MYLPLSCCPCEGRISGIVDSPNAVATLAIPTAIFDQDIRPKPSKVPGGPRVMRKPDVLKCTYDGNLPITKNPSAMS</sequence>
<name>A0A6A6L056_HEVBR</name>